<protein>
    <recommendedName>
        <fullName evidence="3">OmpA-like domain-containing protein</fullName>
    </recommendedName>
</protein>
<feature type="region of interest" description="Disordered" evidence="2">
    <location>
        <begin position="67"/>
        <end position="87"/>
    </location>
</feature>
<dbReference type="EMBL" id="CAKKNE010000001">
    <property type="protein sequence ID" value="CAH0365389.1"/>
    <property type="molecule type" value="Genomic_DNA"/>
</dbReference>
<accession>A0A8J2SBL1</accession>
<dbReference type="InterPro" id="IPR006665">
    <property type="entry name" value="OmpA-like"/>
</dbReference>
<dbReference type="PANTHER" id="PTHR30329:SF21">
    <property type="entry name" value="LIPOPROTEIN YIAD-RELATED"/>
    <property type="match status" value="1"/>
</dbReference>
<evidence type="ECO:0000259" key="3">
    <source>
        <dbReference type="PROSITE" id="PS51123"/>
    </source>
</evidence>
<name>A0A8J2SBL1_9STRA</name>
<dbReference type="Gene3D" id="3.30.1330.60">
    <property type="entry name" value="OmpA-like domain"/>
    <property type="match status" value="1"/>
</dbReference>
<dbReference type="SUPFAM" id="SSF57889">
    <property type="entry name" value="Cysteine-rich domain"/>
    <property type="match status" value="1"/>
</dbReference>
<gene>
    <name evidence="4" type="ORF">PECAL_1P18280</name>
</gene>
<feature type="domain" description="OmpA-like" evidence="3">
    <location>
        <begin position="445"/>
        <end position="582"/>
    </location>
</feature>
<dbReference type="InterPro" id="IPR036737">
    <property type="entry name" value="OmpA-like_sf"/>
</dbReference>
<evidence type="ECO:0000256" key="2">
    <source>
        <dbReference type="SAM" id="MobiDB-lite"/>
    </source>
</evidence>
<proteinExistence type="predicted"/>
<feature type="region of interest" description="Disordered" evidence="2">
    <location>
        <begin position="1"/>
        <end position="40"/>
    </location>
</feature>
<dbReference type="OrthoDB" id="10625757at2759"/>
<dbReference type="InterPro" id="IPR046349">
    <property type="entry name" value="C1-like_sf"/>
</dbReference>
<dbReference type="SUPFAM" id="SSF103088">
    <property type="entry name" value="OmpA-like"/>
    <property type="match status" value="1"/>
</dbReference>
<reference evidence="4" key="1">
    <citation type="submission" date="2021-11" db="EMBL/GenBank/DDBJ databases">
        <authorList>
            <consortium name="Genoscope - CEA"/>
            <person name="William W."/>
        </authorList>
    </citation>
    <scope>NUCLEOTIDE SEQUENCE</scope>
</reference>
<dbReference type="Pfam" id="PF00691">
    <property type="entry name" value="OmpA"/>
    <property type="match status" value="1"/>
</dbReference>
<dbReference type="CDD" id="cd07185">
    <property type="entry name" value="OmpA_C-like"/>
    <property type="match status" value="1"/>
</dbReference>
<evidence type="ECO:0000313" key="4">
    <source>
        <dbReference type="EMBL" id="CAH0365389.1"/>
    </source>
</evidence>
<sequence>MGCTPSKEQDGASPRTPGKDKAPPPPSPPSNFTTPDEKTPACNEYRVDVTASGFGICVCGRPQAEHSAASRSKRSASKRSLGEGWIDPTAEGHPEACDDFRVDIEHETFGMCKCGFPRSQHSSRAVQGRTQTMRSPARTDKKVFRDPEEFIDPKACQNFVIDVDSPIQDMCTCGVIRKHHPISARTPPKKRRSTTGRVNDLVKKHESLILDAAQEAWQRLQEQDALARETDAAKAAERLRRRRSSWLAKIERARRDGQCVAPRFANVAADSKELVIEVTSETPGALLYWCHAKPGQDASRAFAAAEGDRSSPTAGLRRHDPAKDGILRVRGREPGTHVVVARALKKGLLDSELASGGFRLEPPSFLFTSAHAHELRSLHYSKSSPDDLGCSVCAAKLAQGEGFTCQTCGFNLCLRCALPHRHSDDASPSKRPPPPPTEASVAVDVGARRLWLSDDIRFVGNAATILDESLPLLDALGKALKAHPGVAVRLEGHTNSKCGLECDGKNKCENSACRKNFGGRGGAAGFSLARANAVRDALVKRNKIDAARIETRGLAGSRRLAVDTEGDDKHRNRRVEVHTLEF</sequence>
<organism evidence="4 5">
    <name type="scientific">Pelagomonas calceolata</name>
    <dbReference type="NCBI Taxonomy" id="35677"/>
    <lineage>
        <taxon>Eukaryota</taxon>
        <taxon>Sar</taxon>
        <taxon>Stramenopiles</taxon>
        <taxon>Ochrophyta</taxon>
        <taxon>Pelagophyceae</taxon>
        <taxon>Pelagomonadales</taxon>
        <taxon>Pelagomonadaceae</taxon>
        <taxon>Pelagomonas</taxon>
    </lineage>
</organism>
<evidence type="ECO:0000313" key="5">
    <source>
        <dbReference type="Proteomes" id="UP000789595"/>
    </source>
</evidence>
<dbReference type="AlphaFoldDB" id="A0A8J2SBL1"/>
<keyword evidence="5" id="KW-1185">Reference proteome</keyword>
<dbReference type="InterPro" id="IPR004146">
    <property type="entry name" value="DC1"/>
</dbReference>
<dbReference type="PANTHER" id="PTHR30329">
    <property type="entry name" value="STATOR ELEMENT OF FLAGELLAR MOTOR COMPLEX"/>
    <property type="match status" value="1"/>
</dbReference>
<dbReference type="Proteomes" id="UP000789595">
    <property type="component" value="Unassembled WGS sequence"/>
</dbReference>
<keyword evidence="1" id="KW-0677">Repeat</keyword>
<dbReference type="Pfam" id="PF03107">
    <property type="entry name" value="C1_2"/>
    <property type="match status" value="1"/>
</dbReference>
<comment type="caution">
    <text evidence="4">The sequence shown here is derived from an EMBL/GenBank/DDBJ whole genome shotgun (WGS) entry which is preliminary data.</text>
</comment>
<evidence type="ECO:0000256" key="1">
    <source>
        <dbReference type="ARBA" id="ARBA00022737"/>
    </source>
</evidence>
<dbReference type="PROSITE" id="PS51123">
    <property type="entry name" value="OMPA_2"/>
    <property type="match status" value="1"/>
</dbReference>
<dbReference type="InterPro" id="IPR050330">
    <property type="entry name" value="Bact_OuterMem_StrucFunc"/>
</dbReference>